<feature type="chain" id="PRO_5045929916" evidence="1">
    <location>
        <begin position="20"/>
        <end position="773"/>
    </location>
</feature>
<evidence type="ECO:0000313" key="4">
    <source>
        <dbReference type="EMBL" id="MFD2263101.1"/>
    </source>
</evidence>
<feature type="domain" description="FecR protein" evidence="3">
    <location>
        <begin position="67"/>
        <end position="151"/>
    </location>
</feature>
<dbReference type="InterPro" id="IPR006860">
    <property type="entry name" value="FecR"/>
</dbReference>
<evidence type="ECO:0000313" key="5">
    <source>
        <dbReference type="Proteomes" id="UP001597295"/>
    </source>
</evidence>
<dbReference type="RefSeq" id="WP_379876073.1">
    <property type="nucleotide sequence ID" value="NZ_JBHUIP010000009.1"/>
</dbReference>
<protein>
    <submittedName>
        <fullName evidence="4">Transferrin-binding protein-like solute binding protein</fullName>
    </submittedName>
</protein>
<organism evidence="4 5">
    <name type="scientific">Lacibacterium aquatile</name>
    <dbReference type="NCBI Taxonomy" id="1168082"/>
    <lineage>
        <taxon>Bacteria</taxon>
        <taxon>Pseudomonadati</taxon>
        <taxon>Pseudomonadota</taxon>
        <taxon>Alphaproteobacteria</taxon>
        <taxon>Rhodospirillales</taxon>
        <taxon>Rhodospirillaceae</taxon>
    </lineage>
</organism>
<feature type="domain" description="Transferrin-binding protein B C-lobe/N-lobe beta-barrel" evidence="2">
    <location>
        <begin position="644"/>
        <end position="756"/>
    </location>
</feature>
<dbReference type="EMBL" id="JBHUIP010000009">
    <property type="protein sequence ID" value="MFD2263101.1"/>
    <property type="molecule type" value="Genomic_DNA"/>
</dbReference>
<dbReference type="InterPro" id="IPR011250">
    <property type="entry name" value="OMP/PagP_B-barrel"/>
</dbReference>
<dbReference type="Pfam" id="PF01298">
    <property type="entry name" value="TbpB_B_D"/>
    <property type="match status" value="1"/>
</dbReference>
<keyword evidence="1" id="KW-0732">Signal</keyword>
<reference evidence="5" key="1">
    <citation type="journal article" date="2019" name="Int. J. Syst. Evol. Microbiol.">
        <title>The Global Catalogue of Microorganisms (GCM) 10K type strain sequencing project: providing services to taxonomists for standard genome sequencing and annotation.</title>
        <authorList>
            <consortium name="The Broad Institute Genomics Platform"/>
            <consortium name="The Broad Institute Genome Sequencing Center for Infectious Disease"/>
            <person name="Wu L."/>
            <person name="Ma J."/>
        </authorList>
    </citation>
    <scope>NUCLEOTIDE SEQUENCE [LARGE SCALE GENOMIC DNA]</scope>
    <source>
        <strain evidence="5">CGMCC 1.19062</strain>
    </source>
</reference>
<accession>A0ABW5DT16</accession>
<feature type="signal peptide" evidence="1">
    <location>
        <begin position="1"/>
        <end position="19"/>
    </location>
</feature>
<dbReference type="Gene3D" id="2.40.160.90">
    <property type="match status" value="1"/>
</dbReference>
<dbReference type="Pfam" id="PF04773">
    <property type="entry name" value="FecR"/>
    <property type="match status" value="1"/>
</dbReference>
<dbReference type="InterPro" id="IPR001677">
    <property type="entry name" value="TbpB_B_D"/>
</dbReference>
<evidence type="ECO:0000259" key="2">
    <source>
        <dbReference type="Pfam" id="PF01298"/>
    </source>
</evidence>
<evidence type="ECO:0000256" key="1">
    <source>
        <dbReference type="SAM" id="SignalP"/>
    </source>
</evidence>
<comment type="caution">
    <text evidence="4">The sequence shown here is derived from an EMBL/GenBank/DDBJ whole genome shotgun (WGS) entry which is preliminary data.</text>
</comment>
<dbReference type="SUPFAM" id="SSF56925">
    <property type="entry name" value="OMPA-like"/>
    <property type="match status" value="1"/>
</dbReference>
<sequence length="773" mass="80205">MRLVPVSLLTVLLAGTALAQTAAPRVPLPAGESQAGTTMAVTTANGTPRIAPPRQLQVGVDVFQNEKVDTPADGQIQLVFLDGTAFTMGPNGSMVLDELVYDPVAEKGTLAMSVTKGAFRFVGGKLSKDEPVTIKTPIGTIGIRGGIGSFTIGGDGSVDAAFMFGRSLTLTNQNGQSLELTRPGFAARMLPGGNFEPPRRLSANEIRAQKAQFEGGGNGAVTDVGLEGGLSSSQGQILAEVPVVTTPANVNTREISQQRSNTGSNGLVVYNFATDASLGTKLAFVPTIDGESFDFASSSPVYFYQPSTKIGDKDAEGRYINTGGLQVNFGISGTGASQKSIISLAALYVGEYNGGGIVEVNGALRGGAMLGGNDGYPYILSGGLTNTLPNDPTLADGSGFPDKLTLDNKQITGSGGERYDHDAYVFGTYYDYETNSRYEKGYKFKHELTRNTESTGSATRTSRTINGFATGLGSLMPYGNIPMVSDSVAITTNAELGRVTGEFGFEAPTYDGNGSQKVHLSFGPTTEGSSISGGPGFIDDKRFAAANGITYSSSSSSGYTQRSYYEVEGEKVQMDYAATYMISGGLTDISNITPSSVQTCACEYVQWGWWGGQFVVPGSGGYISTEAVHLGTWVAGDMLSAADVPRSGSASYVGQAIGTVQTINSAGRNQYVAVGGAQVDYNFGTRKGTFALKDFDGVNLSTSVTGSSSTGTYTGQKNQTVAGVSSGLAVKGGFFGPKAAETAGHFSFAQSGGSSASVASQKFGTGVFLGKMK</sequence>
<name>A0ABW5DT16_9PROT</name>
<dbReference type="Proteomes" id="UP001597295">
    <property type="component" value="Unassembled WGS sequence"/>
</dbReference>
<keyword evidence="5" id="KW-1185">Reference proteome</keyword>
<evidence type="ECO:0000259" key="3">
    <source>
        <dbReference type="Pfam" id="PF04773"/>
    </source>
</evidence>
<gene>
    <name evidence="4" type="ORF">ACFSM5_09405</name>
</gene>
<proteinExistence type="predicted"/>